<sequence>MNHTDISNSLQNTLAIEAQTLDHLTKTIDTEVLITLVKKIGEKKGKVIVSGCGTSGTAAKKIVHSLSCVSVPAVYLTPSDAVHGSFGIITSDDIVILISKGGNTSELVNLLGSIKEQGAYLVGVGENQDSHIGNASDLFVKVAVEKEPDSFNMLATASTLAVISTFDAVCIALMPYTNFTKKQFGINRPGGAVGARLLGK</sequence>
<dbReference type="GO" id="GO:1901135">
    <property type="term" value="P:carbohydrate derivative metabolic process"/>
    <property type="evidence" value="ECO:0007669"/>
    <property type="project" value="InterPro"/>
</dbReference>
<dbReference type="EMBL" id="JAEEGA010000002">
    <property type="protein sequence ID" value="MBP1040280.1"/>
    <property type="molecule type" value="Genomic_DNA"/>
</dbReference>
<reference evidence="2" key="1">
    <citation type="submission" date="2020-12" db="EMBL/GenBank/DDBJ databases">
        <title>Vagococcus allomyrinae sp. nov. and Enterococcus lavae sp. nov., isolated from the larvae of Allomyrina dichotoma.</title>
        <authorList>
            <person name="Lee S.D."/>
        </authorList>
    </citation>
    <scope>NUCLEOTIDE SEQUENCE</scope>
    <source>
        <strain evidence="2">BWB3-3</strain>
    </source>
</reference>
<dbReference type="InterPro" id="IPR035474">
    <property type="entry name" value="SIS_Kpsf"/>
</dbReference>
<gene>
    <name evidence="2" type="ORF">I6N95_04560</name>
</gene>
<protein>
    <submittedName>
        <fullName evidence="2">SIS domain-containing protein</fullName>
    </submittedName>
</protein>
<dbReference type="CDD" id="cd05014">
    <property type="entry name" value="SIS_Kpsf"/>
    <property type="match status" value="1"/>
</dbReference>
<dbReference type="InterPro" id="IPR046348">
    <property type="entry name" value="SIS_dom_sf"/>
</dbReference>
<name>A0A940P3D3_9ENTE</name>
<evidence type="ECO:0000313" key="3">
    <source>
        <dbReference type="Proteomes" id="UP000674938"/>
    </source>
</evidence>
<keyword evidence="3" id="KW-1185">Reference proteome</keyword>
<dbReference type="GO" id="GO:0097367">
    <property type="term" value="F:carbohydrate derivative binding"/>
    <property type="evidence" value="ECO:0007669"/>
    <property type="project" value="InterPro"/>
</dbReference>
<comment type="caution">
    <text evidence="2">The sequence shown here is derived from an EMBL/GenBank/DDBJ whole genome shotgun (WGS) entry which is preliminary data.</text>
</comment>
<dbReference type="AlphaFoldDB" id="A0A940P3D3"/>
<dbReference type="Proteomes" id="UP000674938">
    <property type="component" value="Unassembled WGS sequence"/>
</dbReference>
<dbReference type="InterPro" id="IPR001347">
    <property type="entry name" value="SIS_dom"/>
</dbReference>
<dbReference type="PANTHER" id="PTHR38418:SF2">
    <property type="entry name" value="SUGAR ISOMERASE, KPSF_GUTQ (AFU_ORTHOLOGUE AFUA_6G08860)"/>
    <property type="match status" value="1"/>
</dbReference>
<feature type="domain" description="SIS" evidence="1">
    <location>
        <begin position="36"/>
        <end position="179"/>
    </location>
</feature>
<dbReference type="RefSeq" id="WP_209525172.1">
    <property type="nucleotide sequence ID" value="NZ_JAEEGA010000002.1"/>
</dbReference>
<dbReference type="SUPFAM" id="SSF53697">
    <property type="entry name" value="SIS domain"/>
    <property type="match status" value="1"/>
</dbReference>
<evidence type="ECO:0000259" key="1">
    <source>
        <dbReference type="PROSITE" id="PS51464"/>
    </source>
</evidence>
<dbReference type="Pfam" id="PF01380">
    <property type="entry name" value="SIS"/>
    <property type="match status" value="1"/>
</dbReference>
<dbReference type="PROSITE" id="PS51464">
    <property type="entry name" value="SIS"/>
    <property type="match status" value="1"/>
</dbReference>
<accession>A0A940P3D3</accession>
<evidence type="ECO:0000313" key="2">
    <source>
        <dbReference type="EMBL" id="MBP1040280.1"/>
    </source>
</evidence>
<proteinExistence type="predicted"/>
<dbReference type="Gene3D" id="3.40.50.10490">
    <property type="entry name" value="Glucose-6-phosphate isomerase like protein, domain 1"/>
    <property type="match status" value="1"/>
</dbReference>
<organism evidence="2 3">
    <name type="scientific">Vagococcus allomyrinae</name>
    <dbReference type="NCBI Taxonomy" id="2794353"/>
    <lineage>
        <taxon>Bacteria</taxon>
        <taxon>Bacillati</taxon>
        <taxon>Bacillota</taxon>
        <taxon>Bacilli</taxon>
        <taxon>Lactobacillales</taxon>
        <taxon>Enterococcaceae</taxon>
        <taxon>Vagococcus</taxon>
    </lineage>
</organism>
<dbReference type="PANTHER" id="PTHR38418">
    <property type="entry name" value="SUGAR ISOMERASE, KPSF/GUTQ (AFU_ORTHOLOGUE AFUA_6G08860)"/>
    <property type="match status" value="1"/>
</dbReference>